<accession>A0A6G4X8Y7</accession>
<evidence type="ECO:0000256" key="1">
    <source>
        <dbReference type="ARBA" id="ARBA00022723"/>
    </source>
</evidence>
<dbReference type="RefSeq" id="WP_165302975.1">
    <property type="nucleotide sequence ID" value="NZ_JAAKZZ010000692.1"/>
</dbReference>
<dbReference type="GO" id="GO:0016020">
    <property type="term" value="C:membrane"/>
    <property type="evidence" value="ECO:0007669"/>
    <property type="project" value="TreeGrafter"/>
</dbReference>
<name>A0A6G4X8Y7_9ACTN</name>
<comment type="caution">
    <text evidence="4">The sequence shown here is derived from an EMBL/GenBank/DDBJ whole genome shotgun (WGS) entry which is preliminary data.</text>
</comment>
<dbReference type="FunFam" id="3.30.70.100:FF:000005">
    <property type="entry name" value="Copper-exporting P-type ATPase A"/>
    <property type="match status" value="1"/>
</dbReference>
<dbReference type="InterPro" id="IPR036163">
    <property type="entry name" value="HMA_dom_sf"/>
</dbReference>
<sequence length="67" mass="7129">MTVATPENPEVELAIGGMTCASCANRIEKKLNRMEGVTASVNYATEKARVSFPEDVAVDDLIATVEA</sequence>
<evidence type="ECO:0000313" key="5">
    <source>
        <dbReference type="Proteomes" id="UP000477722"/>
    </source>
</evidence>
<feature type="domain" description="HMA" evidence="3">
    <location>
        <begin position="9"/>
        <end position="67"/>
    </location>
</feature>
<keyword evidence="5" id="KW-1185">Reference proteome</keyword>
<evidence type="ECO:0000259" key="3">
    <source>
        <dbReference type="PROSITE" id="PS50846"/>
    </source>
</evidence>
<dbReference type="SUPFAM" id="SSF55008">
    <property type="entry name" value="HMA, heavy metal-associated domain"/>
    <property type="match status" value="1"/>
</dbReference>
<dbReference type="EMBL" id="JAAKZZ010000692">
    <property type="protein sequence ID" value="NGO73320.1"/>
    <property type="molecule type" value="Genomic_DNA"/>
</dbReference>
<dbReference type="AlphaFoldDB" id="A0A6G4X8Y7"/>
<reference evidence="4 5" key="1">
    <citation type="submission" date="2020-02" db="EMBL/GenBank/DDBJ databases">
        <title>Whole-genome analyses of novel actinobacteria.</title>
        <authorList>
            <person name="Sahin N."/>
            <person name="Tatar D."/>
        </authorList>
    </citation>
    <scope>NUCLEOTIDE SEQUENCE [LARGE SCALE GENOMIC DNA]</scope>
    <source>
        <strain evidence="4 5">SB3404</strain>
    </source>
</reference>
<dbReference type="PANTHER" id="PTHR43520:SF8">
    <property type="entry name" value="P-TYPE CU(+) TRANSPORTER"/>
    <property type="match status" value="1"/>
</dbReference>
<gene>
    <name evidence="4" type="ORF">G5C65_34320</name>
</gene>
<dbReference type="PROSITE" id="PS50846">
    <property type="entry name" value="HMA_2"/>
    <property type="match status" value="1"/>
</dbReference>
<keyword evidence="1" id="KW-0479">Metal-binding</keyword>
<dbReference type="GO" id="GO:0055070">
    <property type="term" value="P:copper ion homeostasis"/>
    <property type="evidence" value="ECO:0007669"/>
    <property type="project" value="TreeGrafter"/>
</dbReference>
<dbReference type="PANTHER" id="PTHR43520">
    <property type="entry name" value="ATP7, ISOFORM B"/>
    <property type="match status" value="1"/>
</dbReference>
<dbReference type="CDD" id="cd00371">
    <property type="entry name" value="HMA"/>
    <property type="match status" value="1"/>
</dbReference>
<protein>
    <submittedName>
        <fullName evidence="4">Heavy-metal-associated domain-containing protein</fullName>
    </submittedName>
</protein>
<dbReference type="Pfam" id="PF00403">
    <property type="entry name" value="HMA"/>
    <property type="match status" value="1"/>
</dbReference>
<dbReference type="Gene3D" id="3.30.70.100">
    <property type="match status" value="1"/>
</dbReference>
<organism evidence="4 5">
    <name type="scientific">Streptomyces boncukensis</name>
    <dbReference type="NCBI Taxonomy" id="2711219"/>
    <lineage>
        <taxon>Bacteria</taxon>
        <taxon>Bacillati</taxon>
        <taxon>Actinomycetota</taxon>
        <taxon>Actinomycetes</taxon>
        <taxon>Kitasatosporales</taxon>
        <taxon>Streptomycetaceae</taxon>
        <taxon>Streptomyces</taxon>
    </lineage>
</organism>
<dbReference type="Proteomes" id="UP000477722">
    <property type="component" value="Unassembled WGS sequence"/>
</dbReference>
<keyword evidence="2" id="KW-1278">Translocase</keyword>
<dbReference type="GO" id="GO:0005507">
    <property type="term" value="F:copper ion binding"/>
    <property type="evidence" value="ECO:0007669"/>
    <property type="project" value="TreeGrafter"/>
</dbReference>
<dbReference type="GO" id="GO:0043682">
    <property type="term" value="F:P-type divalent copper transporter activity"/>
    <property type="evidence" value="ECO:0007669"/>
    <property type="project" value="TreeGrafter"/>
</dbReference>
<feature type="non-terminal residue" evidence="4">
    <location>
        <position position="67"/>
    </location>
</feature>
<proteinExistence type="predicted"/>
<dbReference type="InterPro" id="IPR017969">
    <property type="entry name" value="Heavy-metal-associated_CS"/>
</dbReference>
<dbReference type="PROSITE" id="PS01047">
    <property type="entry name" value="HMA_1"/>
    <property type="match status" value="1"/>
</dbReference>
<dbReference type="InterPro" id="IPR006121">
    <property type="entry name" value="HMA_dom"/>
</dbReference>
<evidence type="ECO:0000256" key="2">
    <source>
        <dbReference type="ARBA" id="ARBA00022967"/>
    </source>
</evidence>
<evidence type="ECO:0000313" key="4">
    <source>
        <dbReference type="EMBL" id="NGO73320.1"/>
    </source>
</evidence>